<dbReference type="AlphaFoldDB" id="A0A1H3E3M1"/>
<name>A0A1H3E3M1_9RHOB</name>
<evidence type="ECO:0000313" key="2">
    <source>
        <dbReference type="Proteomes" id="UP000183076"/>
    </source>
</evidence>
<accession>A0A1H3E3M1</accession>
<protein>
    <recommendedName>
        <fullName evidence="3">Thymidylate synthase</fullName>
    </recommendedName>
</protein>
<dbReference type="EMBL" id="FNNB01000015">
    <property type="protein sequence ID" value="SDX72888.1"/>
    <property type="molecule type" value="Genomic_DNA"/>
</dbReference>
<dbReference type="RefSeq" id="WP_244269076.1">
    <property type="nucleotide sequence ID" value="NZ_CP160853.1"/>
</dbReference>
<evidence type="ECO:0000313" key="1">
    <source>
        <dbReference type="EMBL" id="SDX72888.1"/>
    </source>
</evidence>
<reference evidence="2" key="1">
    <citation type="submission" date="2016-10" db="EMBL/GenBank/DDBJ databases">
        <authorList>
            <person name="Varghese N."/>
            <person name="Submissions S."/>
        </authorList>
    </citation>
    <scope>NUCLEOTIDE SEQUENCE [LARGE SCALE GENOMIC DNA]</scope>
    <source>
        <strain evidence="2">DSM 10014</strain>
    </source>
</reference>
<dbReference type="Proteomes" id="UP000183076">
    <property type="component" value="Unassembled WGS sequence"/>
</dbReference>
<organism evidence="1 2">
    <name type="scientific">Sulfitobacter pontiacus</name>
    <dbReference type="NCBI Taxonomy" id="60137"/>
    <lineage>
        <taxon>Bacteria</taxon>
        <taxon>Pseudomonadati</taxon>
        <taxon>Pseudomonadota</taxon>
        <taxon>Alphaproteobacteria</taxon>
        <taxon>Rhodobacterales</taxon>
        <taxon>Roseobacteraceae</taxon>
        <taxon>Sulfitobacter</taxon>
    </lineage>
</organism>
<gene>
    <name evidence="1" type="ORF">SAMN04488041_11513</name>
</gene>
<proteinExistence type="predicted"/>
<evidence type="ECO:0008006" key="3">
    <source>
        <dbReference type="Google" id="ProtNLM"/>
    </source>
</evidence>
<sequence length="258" mass="28956">MYLSIPPQPDCVTTWREAVRLVDASKGHEAHNVLMTVQDPTLGAQLGDPRVGAVNDFLLSHDKSLHTIANTIFPTALYRRYGAPDFFDRFHKNVLPTVRRNERWSGYYFERMTDWPDAPSGNPLWDIVTRMRDPSVRARNKFELALFDPARDVDRSPYGGQCLSFLSFKLLAGSPETLTLTAFYRNHYYVEKLLGNLIGLGQLMSFVAEEAGLSLGPLTVLSSHATIDLPKSCAGGSTTRRDLHRLLDDVDDTEVLEA</sequence>
<dbReference type="STRING" id="60137.SAMN04488041_11513"/>
<dbReference type="GeneID" id="94022800"/>